<dbReference type="EMBL" id="AUSW01000006">
    <property type="protein sequence ID" value="ERL56998.1"/>
    <property type="molecule type" value="Genomic_DNA"/>
</dbReference>
<evidence type="ECO:0000256" key="1">
    <source>
        <dbReference type="ARBA" id="ARBA00023002"/>
    </source>
</evidence>
<dbReference type="PANTHER" id="PTHR43539">
    <property type="entry name" value="FLAVIN-BINDING MONOOXYGENASE-LIKE PROTEIN (AFU_ORTHOLOGUE AFUA_4G09220)"/>
    <property type="match status" value="1"/>
</dbReference>
<dbReference type="PATRIC" id="fig|1354303.4.peg.196"/>
<reference evidence="2 3" key="1">
    <citation type="journal article" date="2013" name="Genome Announc.">
        <title>Draft Genome Sequence of Psychrobacter aquaticus Strain CMS 56T, Isolated from a Cyanobacterial Mat Sample Collected from Water Bodies in the McMurdo Dry Valley Region of Antarctica.</title>
        <authorList>
            <person name="Reddy G.S."/>
            <person name="Ara S."/>
            <person name="Singh A."/>
            <person name="Kumar Pinnaka A."/>
            <person name="Shivaji S."/>
        </authorList>
    </citation>
    <scope>NUCLEOTIDE SEQUENCE [LARGE SCALE GENOMIC DNA]</scope>
    <source>
        <strain evidence="2 3">CMS 56</strain>
    </source>
</reference>
<dbReference type="InterPro" id="IPR036188">
    <property type="entry name" value="FAD/NAD-bd_sf"/>
</dbReference>
<evidence type="ECO:0000313" key="3">
    <source>
        <dbReference type="Proteomes" id="UP000016761"/>
    </source>
</evidence>
<gene>
    <name evidence="2" type="ORF">M917_0195</name>
</gene>
<keyword evidence="1" id="KW-0560">Oxidoreductase</keyword>
<comment type="caution">
    <text evidence="2">The sequence shown here is derived from an EMBL/GenBank/DDBJ whole genome shotgun (WGS) entry which is preliminary data.</text>
</comment>
<keyword evidence="2" id="KW-0503">Monooxygenase</keyword>
<dbReference type="eggNOG" id="COG2072">
    <property type="taxonomic scope" value="Bacteria"/>
</dbReference>
<name>U4TEV3_9GAMM</name>
<dbReference type="PANTHER" id="PTHR43539:SF78">
    <property type="entry name" value="FLAVIN-CONTAINING MONOOXYGENASE"/>
    <property type="match status" value="1"/>
</dbReference>
<dbReference type="RefSeq" id="WP_021812871.1">
    <property type="nucleotide sequence ID" value="NZ_AUSW01000006.1"/>
</dbReference>
<dbReference type="STRING" id="1354303.M917_0195"/>
<dbReference type="OrthoDB" id="9773233at2"/>
<evidence type="ECO:0000313" key="2">
    <source>
        <dbReference type="EMBL" id="ERL56998.1"/>
    </source>
</evidence>
<keyword evidence="3" id="KW-1185">Reference proteome</keyword>
<dbReference type="NCBIfam" id="NF040505">
    <property type="entry name" value="ArsO_flavin_mono"/>
    <property type="match status" value="1"/>
</dbReference>
<dbReference type="Proteomes" id="UP000016761">
    <property type="component" value="Unassembled WGS sequence"/>
</dbReference>
<proteinExistence type="predicted"/>
<dbReference type="GO" id="GO:0004497">
    <property type="term" value="F:monooxygenase activity"/>
    <property type="evidence" value="ECO:0007669"/>
    <property type="project" value="UniProtKB-KW"/>
</dbReference>
<protein>
    <submittedName>
        <fullName evidence="2">Putative monooxygenase</fullName>
    </submittedName>
</protein>
<dbReference type="AlphaFoldDB" id="U4TEV3"/>
<dbReference type="PRINTS" id="PR00469">
    <property type="entry name" value="PNDRDTASEII"/>
</dbReference>
<dbReference type="InterPro" id="IPR050982">
    <property type="entry name" value="Auxin_biosynth/cation_transpt"/>
</dbReference>
<dbReference type="Pfam" id="PF13738">
    <property type="entry name" value="Pyr_redox_3"/>
    <property type="match status" value="1"/>
</dbReference>
<accession>U4TEV3</accession>
<dbReference type="Gene3D" id="3.50.50.60">
    <property type="entry name" value="FAD/NAD(P)-binding domain"/>
    <property type="match status" value="1"/>
</dbReference>
<dbReference type="PRINTS" id="PR00368">
    <property type="entry name" value="FADPNR"/>
</dbReference>
<dbReference type="SUPFAM" id="SSF51905">
    <property type="entry name" value="FAD/NAD(P)-binding domain"/>
    <property type="match status" value="2"/>
</dbReference>
<sequence length="353" mass="38754">MATKIFDTIIIGGGQAGLAVGYYLRRAGLDFIILDDQNQSGGAWQHTWPSLRLFSPAFISSLPGRLMPKERDGEYPHRDEVLGYLSNYEQHYQLPIYRPYQVQSIHRDQENNCLRVTDGSYTWLAKTVVSATGTWSNPTIPSFEGQQAYLGEQCHSAHYAGPDAYKGKRVLVVGGGNSGAQIYAELAEVANASWVTREPPLFLADDVDGHVLFERATARITGSSNDDSIGSIGDIVMVPPVKAARDKGILHSVPMFRQFTEQGVIWADGSKEPIDTVIWCTGFQPQLDHLASLNVLEADGKVQVEQGQAIKEPRLWLFGYGDWASPGSATLIGAGRSARENVPALLDFLQKDS</sequence>
<dbReference type="GO" id="GO:0050660">
    <property type="term" value="F:flavin adenine dinucleotide binding"/>
    <property type="evidence" value="ECO:0007669"/>
    <property type="project" value="TreeGrafter"/>
</dbReference>
<organism evidence="2 3">
    <name type="scientific">Psychrobacter aquaticus CMS 56</name>
    <dbReference type="NCBI Taxonomy" id="1354303"/>
    <lineage>
        <taxon>Bacteria</taxon>
        <taxon>Pseudomonadati</taxon>
        <taxon>Pseudomonadota</taxon>
        <taxon>Gammaproteobacteria</taxon>
        <taxon>Moraxellales</taxon>
        <taxon>Moraxellaceae</taxon>
        <taxon>Psychrobacter</taxon>
    </lineage>
</organism>